<organism evidence="1 2">
    <name type="scientific">Rheinheimera nanhaiensis E407-8</name>
    <dbReference type="NCBI Taxonomy" id="562729"/>
    <lineage>
        <taxon>Bacteria</taxon>
        <taxon>Pseudomonadati</taxon>
        <taxon>Pseudomonadota</taxon>
        <taxon>Gammaproteobacteria</taxon>
        <taxon>Chromatiales</taxon>
        <taxon>Chromatiaceae</taxon>
        <taxon>Rheinheimera</taxon>
    </lineage>
</organism>
<evidence type="ECO:0000313" key="2">
    <source>
        <dbReference type="Proteomes" id="UP000004374"/>
    </source>
</evidence>
<keyword evidence="2" id="KW-1185">Reference proteome</keyword>
<proteinExistence type="predicted"/>
<comment type="caution">
    <text evidence="1">The sequence shown here is derived from an EMBL/GenBank/DDBJ whole genome shotgun (WGS) entry which is preliminary data.</text>
</comment>
<accession>I1DU52</accession>
<name>I1DU52_9GAMM</name>
<dbReference type="EMBL" id="BAFK01000002">
    <property type="protein sequence ID" value="GAB57580.1"/>
    <property type="molecule type" value="Genomic_DNA"/>
</dbReference>
<dbReference type="AlphaFoldDB" id="I1DU52"/>
<evidence type="ECO:0000313" key="1">
    <source>
        <dbReference type="EMBL" id="GAB57580.1"/>
    </source>
</evidence>
<sequence>MLAALWFSQWEVSVQDNEIVIGIAWFQPESWVRLKKIADDRADLDDSYDEWKKNANSALSDIRATGKIVKRVNVDIDELLSWCKAQNKPVNSASRAQFVSGKLRVKPNKP</sequence>
<dbReference type="Proteomes" id="UP000004374">
    <property type="component" value="Unassembled WGS sequence"/>
</dbReference>
<gene>
    <name evidence="1" type="ORF">RNAN_0549</name>
</gene>
<dbReference type="STRING" id="562729.RNAN_0549"/>
<protein>
    <submittedName>
        <fullName evidence="1">Uncharacterized protein</fullName>
    </submittedName>
</protein>
<reference evidence="1 2" key="1">
    <citation type="journal article" date="2012" name="J. Bacteriol.">
        <title>Genome Sequence of the Protease-Producing Bacterium Rheinheimera nanhaiensis E407-8T, Isolated from Deep-Sea Sediment of the South China Sea.</title>
        <authorList>
            <person name="Zhang X.-Y."/>
            <person name="Zhang Y.-J."/>
            <person name="Qin Q.-L."/>
            <person name="Xie B.-B."/>
            <person name="Chen X.-L."/>
            <person name="Zhou B.-C."/>
            <person name="Zhang Y.-Z."/>
        </authorList>
    </citation>
    <scope>NUCLEOTIDE SEQUENCE [LARGE SCALE GENOMIC DNA]</scope>
    <source>
        <strain evidence="1 2">E407-8</strain>
    </source>
</reference>